<dbReference type="EMBL" id="UAUF01000014">
    <property type="protein sequence ID" value="SPZ11683.1"/>
    <property type="molecule type" value="Genomic_DNA"/>
</dbReference>
<dbReference type="RefSeq" id="WP_010795689.1">
    <property type="nucleotide sequence ID" value="NZ_RHRV01000002.1"/>
</dbReference>
<protein>
    <submittedName>
        <fullName evidence="1">Uncharacterized protein</fullName>
    </submittedName>
</protein>
<accession>A0A2X2CXR9</accession>
<gene>
    <name evidence="1" type="ORF">NCTC11842_03932</name>
</gene>
<name>A0A2X2CXR9_PSELU</name>
<reference evidence="1 2" key="1">
    <citation type="submission" date="2018-06" db="EMBL/GenBank/DDBJ databases">
        <authorList>
            <consortium name="Pathogen Informatics"/>
            <person name="Doyle S."/>
        </authorList>
    </citation>
    <scope>NUCLEOTIDE SEQUENCE [LARGE SCALE GENOMIC DNA]</scope>
    <source>
        <strain evidence="1 2">NCTC11842</strain>
    </source>
</reference>
<organism evidence="1 2">
    <name type="scientific">Pseudomonas luteola</name>
    <dbReference type="NCBI Taxonomy" id="47886"/>
    <lineage>
        <taxon>Bacteria</taxon>
        <taxon>Pseudomonadati</taxon>
        <taxon>Pseudomonadota</taxon>
        <taxon>Gammaproteobacteria</taxon>
        <taxon>Pseudomonadales</taxon>
        <taxon>Pseudomonadaceae</taxon>
        <taxon>Pseudomonas</taxon>
    </lineage>
</organism>
<dbReference type="AlphaFoldDB" id="A0A2X2CXR9"/>
<evidence type="ECO:0000313" key="2">
    <source>
        <dbReference type="Proteomes" id="UP000250443"/>
    </source>
</evidence>
<sequence>MSYSDIAIDKALLTLTDDQRKALAVLIEAEREHSSRWWTFLHEMRIRGELPQWAMEQEVGRHSDYERYEADRVAFNSALFGKKHHIRSKGEPEFVFISLLDDSSNLDLTRA</sequence>
<evidence type="ECO:0000313" key="1">
    <source>
        <dbReference type="EMBL" id="SPZ11683.1"/>
    </source>
</evidence>
<proteinExistence type="predicted"/>
<dbReference type="Proteomes" id="UP000250443">
    <property type="component" value="Unassembled WGS sequence"/>
</dbReference>